<name>A0A1Z1MLV1_9FLOR</name>
<dbReference type="InterPro" id="IPR011990">
    <property type="entry name" value="TPR-like_helical_dom_sf"/>
</dbReference>
<feature type="transmembrane region" description="Helical" evidence="1">
    <location>
        <begin position="6"/>
        <end position="26"/>
    </location>
</feature>
<dbReference type="RefSeq" id="YP_009397548.1">
    <property type="nucleotide sequence ID" value="NC_035288.1"/>
</dbReference>
<organism evidence="2">
    <name type="scientific">Dipterosiphonia australica</name>
    <dbReference type="NCBI Taxonomy" id="2007208"/>
    <lineage>
        <taxon>Eukaryota</taxon>
        <taxon>Rhodophyta</taxon>
        <taxon>Florideophyceae</taxon>
        <taxon>Rhodymeniophycidae</taxon>
        <taxon>Ceramiales</taxon>
        <taxon>Rhodomelaceae</taxon>
        <taxon>Herposiphonieae</taxon>
        <taxon>Dipterosiphonia</taxon>
    </lineage>
</organism>
<dbReference type="SUPFAM" id="SSF48452">
    <property type="entry name" value="TPR-like"/>
    <property type="match status" value="1"/>
</dbReference>
<geneLocation type="chloroplast" evidence="2"/>
<keyword evidence="1" id="KW-0472">Membrane</keyword>
<keyword evidence="1" id="KW-1133">Transmembrane helix</keyword>
<evidence type="ECO:0000256" key="1">
    <source>
        <dbReference type="SAM" id="Phobius"/>
    </source>
</evidence>
<evidence type="ECO:0008006" key="3">
    <source>
        <dbReference type="Google" id="ProtNLM"/>
    </source>
</evidence>
<sequence length="153" mass="18235">MSTNILFFRLYLLAILIFLLIFCFFLSKQLLILLNTNLSLLFIVRDLKKRYSSIRYTYENLFSFYLLRENLFLSIVLSEFVIDLNKNLIQKDVLYGCLAYCYYQKSFYTIAEYYYLKILYVSPLDEKATSTLGAMYYNLGYKKKAYSILNVIS</sequence>
<accession>A0A1Z1MLV1</accession>
<dbReference type="Gene3D" id="1.25.40.10">
    <property type="entry name" value="Tetratricopeptide repeat domain"/>
    <property type="match status" value="1"/>
</dbReference>
<gene>
    <name evidence="2" type="primary">ycf37</name>
</gene>
<protein>
    <recommendedName>
        <fullName evidence="3">Ycf37</fullName>
    </recommendedName>
</protein>
<dbReference type="EMBL" id="MF101444">
    <property type="protein sequence ID" value="ARW66734.1"/>
    <property type="molecule type" value="Genomic_DNA"/>
</dbReference>
<reference evidence="2" key="1">
    <citation type="journal article" date="2017" name="J. Phycol.">
        <title>Analysis of chloroplast genomes and a supermatrix inform reclassification of the Rhodomelaceae (Rhodophyta).</title>
        <authorList>
            <person name="Diaz-Tapia P."/>
            <person name="Maggs C.A."/>
            <person name="West J.A."/>
            <person name="Verbruggen H."/>
        </authorList>
    </citation>
    <scope>NUCLEOTIDE SEQUENCE</scope>
    <source>
        <strain evidence="2">PD1107</strain>
    </source>
</reference>
<keyword evidence="2" id="KW-0150">Chloroplast</keyword>
<proteinExistence type="predicted"/>
<keyword evidence="1" id="KW-0812">Transmembrane</keyword>
<dbReference type="GeneID" id="33359931"/>
<keyword evidence="2" id="KW-0934">Plastid</keyword>
<evidence type="ECO:0000313" key="2">
    <source>
        <dbReference type="EMBL" id="ARW66734.1"/>
    </source>
</evidence>
<dbReference type="AlphaFoldDB" id="A0A1Z1MLV1"/>